<keyword evidence="7" id="KW-0406">Ion transport</keyword>
<organism evidence="16 17">
    <name type="scientific">Sphingosinicella soli</name>
    <dbReference type="NCBI Taxonomy" id="333708"/>
    <lineage>
        <taxon>Bacteria</taxon>
        <taxon>Pseudomonadati</taxon>
        <taxon>Pseudomonadota</taxon>
        <taxon>Alphaproteobacteria</taxon>
        <taxon>Sphingomonadales</taxon>
        <taxon>Sphingosinicellaceae</taxon>
        <taxon>Sphingosinicella</taxon>
    </lineage>
</organism>
<accession>A0A7W7F6D7</accession>
<keyword evidence="9 11" id="KW-0472">Membrane</keyword>
<dbReference type="RefSeq" id="WP_184066649.1">
    <property type="nucleotide sequence ID" value="NZ_JACHNZ010000011.1"/>
</dbReference>
<evidence type="ECO:0000256" key="8">
    <source>
        <dbReference type="ARBA" id="ARBA00023077"/>
    </source>
</evidence>
<evidence type="ECO:0000259" key="14">
    <source>
        <dbReference type="Pfam" id="PF00593"/>
    </source>
</evidence>
<evidence type="ECO:0000256" key="2">
    <source>
        <dbReference type="ARBA" id="ARBA00022448"/>
    </source>
</evidence>
<feature type="domain" description="TonB-dependent receptor plug" evidence="15">
    <location>
        <begin position="60"/>
        <end position="167"/>
    </location>
</feature>
<evidence type="ECO:0000313" key="16">
    <source>
        <dbReference type="EMBL" id="MBB4631624.1"/>
    </source>
</evidence>
<dbReference type="PANTHER" id="PTHR32552">
    <property type="entry name" value="FERRICHROME IRON RECEPTOR-RELATED"/>
    <property type="match status" value="1"/>
</dbReference>
<keyword evidence="13" id="KW-0732">Signal</keyword>
<sequence length="844" mass="90890">MYAHRTTLHIGASLAALLVAGASHAQVTGATPDVAAPAAAGATEQYEDIVVTANKREQNLSDVGLSVTALGAQSLANQRIATVADLAQVVPGLTFAPTPNATPVYTLRGVGFYDSSLASYPDVAVYIDQAPLPLPVMTTLTAFDLERVEVLKGPQGTLFGNNATGGAINFVAAKPTDQLEAGVELSYGRFNTFEAAGFISGPITDTLRARLAVKAVNGDEWQHSYTRNDKSGRADNIAGRLILEWDPTDALSVSLNLNAWRDQNDPQAPQRIAFTPQNDVSGAPVIGPFNPAPGGPVPYPQASYPNAPRTARAADWTPEFAPEQDNRFKQGILRADYDFGGATLTSLTNLIDMDFRNTTEGGGTALRDLDLRNDQGKIKSFTQEVRLAGDTANRLRWVIGANYERTTVYEDTNLAYTDTSSTYVNGIVMSSYFTDQKMKNYAAFGNVEFDVNDQIKLKGGIRQTKAKRWSEAFNGDLPQYPILSSDQTFAGTPGVTLTDFFNTLYGALSGLYGGPGYQIPTIAPGGSIILDTRGLVLGDPSANNPVDPATFLTAANVFTKLNEDSTSWSVGVDFKPSDDLLLYANVAKGYKAGSAPHLSGAIFDAYAPVKQESLLDYEVGFKAQLMDSRLSINGAAFYYDYKNKQTRAKFVDPIFGALDKLLNVPKSTIKGAELEISARPSRGLSFTASATYLDAKVKEYTGAIGSQAVSGVLVAELASFEGVRLPYAPKLQYSFRADYDTEITSELAGFVGVGVNGQSKSYSALVLQGSQPFGADASLYDINARTLVNANIGVRSADDTWRLSFWGKNIFNKYYWVNATQAYDTFVRYTGRPAEYGLTLGLRM</sequence>
<evidence type="ECO:0000256" key="12">
    <source>
        <dbReference type="RuleBase" id="RU003357"/>
    </source>
</evidence>
<proteinExistence type="inferred from homology"/>
<keyword evidence="3 11" id="KW-1134">Transmembrane beta strand</keyword>
<evidence type="ECO:0000256" key="5">
    <source>
        <dbReference type="ARBA" id="ARBA00022692"/>
    </source>
</evidence>
<keyword evidence="16" id="KW-0675">Receptor</keyword>
<comment type="subcellular location">
    <subcellularLocation>
        <location evidence="1 11">Cell outer membrane</location>
        <topology evidence="1 11">Multi-pass membrane protein</topology>
    </subcellularLocation>
</comment>
<evidence type="ECO:0000256" key="1">
    <source>
        <dbReference type="ARBA" id="ARBA00004571"/>
    </source>
</evidence>
<feature type="signal peptide" evidence="13">
    <location>
        <begin position="1"/>
        <end position="25"/>
    </location>
</feature>
<dbReference type="Gene3D" id="2.40.170.20">
    <property type="entry name" value="TonB-dependent receptor, beta-barrel domain"/>
    <property type="match status" value="2"/>
</dbReference>
<dbReference type="SUPFAM" id="SSF56935">
    <property type="entry name" value="Porins"/>
    <property type="match status" value="1"/>
</dbReference>
<dbReference type="Pfam" id="PF07715">
    <property type="entry name" value="Plug"/>
    <property type="match status" value="1"/>
</dbReference>
<gene>
    <name evidence="16" type="ORF">GGQ98_001236</name>
</gene>
<evidence type="ECO:0000256" key="10">
    <source>
        <dbReference type="ARBA" id="ARBA00023237"/>
    </source>
</evidence>
<comment type="similarity">
    <text evidence="11 12">Belongs to the TonB-dependent receptor family.</text>
</comment>
<evidence type="ECO:0000256" key="3">
    <source>
        <dbReference type="ARBA" id="ARBA00022452"/>
    </source>
</evidence>
<protein>
    <submittedName>
        <fullName evidence="16">Outer membrane receptor protein involved in Fe transport</fullName>
    </submittedName>
</protein>
<keyword evidence="8 12" id="KW-0798">TonB box</keyword>
<dbReference type="InterPro" id="IPR036942">
    <property type="entry name" value="Beta-barrel_TonB_sf"/>
</dbReference>
<dbReference type="Proteomes" id="UP000566324">
    <property type="component" value="Unassembled WGS sequence"/>
</dbReference>
<keyword evidence="4" id="KW-0410">Iron transport</keyword>
<dbReference type="InterPro" id="IPR012910">
    <property type="entry name" value="Plug_dom"/>
</dbReference>
<dbReference type="EMBL" id="JACHNZ010000011">
    <property type="protein sequence ID" value="MBB4631624.1"/>
    <property type="molecule type" value="Genomic_DNA"/>
</dbReference>
<dbReference type="GO" id="GO:0006826">
    <property type="term" value="P:iron ion transport"/>
    <property type="evidence" value="ECO:0007669"/>
    <property type="project" value="UniProtKB-KW"/>
</dbReference>
<dbReference type="InterPro" id="IPR039426">
    <property type="entry name" value="TonB-dep_rcpt-like"/>
</dbReference>
<evidence type="ECO:0000313" key="17">
    <source>
        <dbReference type="Proteomes" id="UP000566324"/>
    </source>
</evidence>
<comment type="caution">
    <text evidence="16">The sequence shown here is derived from an EMBL/GenBank/DDBJ whole genome shotgun (WGS) entry which is preliminary data.</text>
</comment>
<dbReference type="InterPro" id="IPR000531">
    <property type="entry name" value="Beta-barrel_TonB"/>
</dbReference>
<dbReference type="PANTHER" id="PTHR32552:SF81">
    <property type="entry name" value="TONB-DEPENDENT OUTER MEMBRANE RECEPTOR"/>
    <property type="match status" value="1"/>
</dbReference>
<feature type="domain" description="TonB-dependent receptor-like beta-barrel" evidence="14">
    <location>
        <begin position="298"/>
        <end position="810"/>
    </location>
</feature>
<keyword evidence="6" id="KW-0408">Iron</keyword>
<dbReference type="GO" id="GO:0009279">
    <property type="term" value="C:cell outer membrane"/>
    <property type="evidence" value="ECO:0007669"/>
    <property type="project" value="UniProtKB-SubCell"/>
</dbReference>
<evidence type="ECO:0000256" key="6">
    <source>
        <dbReference type="ARBA" id="ARBA00023004"/>
    </source>
</evidence>
<keyword evidence="10 11" id="KW-0998">Cell outer membrane</keyword>
<evidence type="ECO:0000256" key="11">
    <source>
        <dbReference type="PROSITE-ProRule" id="PRU01360"/>
    </source>
</evidence>
<keyword evidence="17" id="KW-1185">Reference proteome</keyword>
<evidence type="ECO:0000256" key="4">
    <source>
        <dbReference type="ARBA" id="ARBA00022496"/>
    </source>
</evidence>
<name>A0A7W7F6D7_9SPHN</name>
<dbReference type="AlphaFoldDB" id="A0A7W7F6D7"/>
<dbReference type="PROSITE" id="PS52016">
    <property type="entry name" value="TONB_DEPENDENT_REC_3"/>
    <property type="match status" value="1"/>
</dbReference>
<dbReference type="Pfam" id="PF00593">
    <property type="entry name" value="TonB_dep_Rec_b-barrel"/>
    <property type="match status" value="1"/>
</dbReference>
<keyword evidence="2 11" id="KW-0813">Transport</keyword>
<reference evidence="16 17" key="1">
    <citation type="submission" date="2020-08" db="EMBL/GenBank/DDBJ databases">
        <title>Genomic Encyclopedia of Type Strains, Phase IV (KMG-IV): sequencing the most valuable type-strain genomes for metagenomic binning, comparative biology and taxonomic classification.</title>
        <authorList>
            <person name="Goeker M."/>
        </authorList>
    </citation>
    <scope>NUCLEOTIDE SEQUENCE [LARGE SCALE GENOMIC DNA]</scope>
    <source>
        <strain evidence="16 17">DSM 17328</strain>
    </source>
</reference>
<feature type="chain" id="PRO_5030977721" evidence="13">
    <location>
        <begin position="26"/>
        <end position="844"/>
    </location>
</feature>
<keyword evidence="5 11" id="KW-0812">Transmembrane</keyword>
<evidence type="ECO:0000256" key="9">
    <source>
        <dbReference type="ARBA" id="ARBA00023136"/>
    </source>
</evidence>
<evidence type="ECO:0000256" key="7">
    <source>
        <dbReference type="ARBA" id="ARBA00023065"/>
    </source>
</evidence>
<evidence type="ECO:0000259" key="15">
    <source>
        <dbReference type="Pfam" id="PF07715"/>
    </source>
</evidence>
<evidence type="ECO:0000256" key="13">
    <source>
        <dbReference type="SAM" id="SignalP"/>
    </source>
</evidence>